<reference evidence="1 2" key="1">
    <citation type="submission" date="2012-02" db="EMBL/GenBank/DDBJ databases">
        <title>The Genome Sequence of Bacteroides fragilis CL07T12C05.</title>
        <authorList>
            <consortium name="The Broad Institute Genome Sequencing Platform"/>
            <person name="Earl A."/>
            <person name="Ward D."/>
            <person name="Feldgarden M."/>
            <person name="Gevers D."/>
            <person name="Zitomersky N.L."/>
            <person name="Coyne M.J."/>
            <person name="Comstock L.E."/>
            <person name="Young S.K."/>
            <person name="Zeng Q."/>
            <person name="Gargeya S."/>
            <person name="Fitzgerald M."/>
            <person name="Haas B."/>
            <person name="Abouelleil A."/>
            <person name="Alvarado L."/>
            <person name="Arachchi H.M."/>
            <person name="Berlin A."/>
            <person name="Chapman S.B."/>
            <person name="Gearin G."/>
            <person name="Goldberg J."/>
            <person name="Griggs A."/>
            <person name="Gujja S."/>
            <person name="Hansen M."/>
            <person name="Heiman D."/>
            <person name="Howarth C."/>
            <person name="Larimer J."/>
            <person name="Lui A."/>
            <person name="MacDonald P.J.P."/>
            <person name="McCowen C."/>
            <person name="Montmayeur A."/>
            <person name="Murphy C."/>
            <person name="Neiman D."/>
            <person name="Pearson M."/>
            <person name="Priest M."/>
            <person name="Roberts A."/>
            <person name="Saif S."/>
            <person name="Shea T."/>
            <person name="Sisk P."/>
            <person name="Stolte C."/>
            <person name="Sykes S."/>
            <person name="Wortman J."/>
            <person name="Nusbaum C."/>
            <person name="Birren B."/>
        </authorList>
    </citation>
    <scope>NUCLEOTIDE SEQUENCE [LARGE SCALE GENOMIC DNA]</scope>
    <source>
        <strain evidence="1 2">CL07T12C05</strain>
    </source>
</reference>
<name>A0A0E2AJY0_BACFG</name>
<comment type="caution">
    <text evidence="1">The sequence shown here is derived from an EMBL/GenBank/DDBJ whole genome shotgun (WGS) entry which is preliminary data.</text>
</comment>
<proteinExistence type="predicted"/>
<dbReference type="AlphaFoldDB" id="A0A0E2AJY0"/>
<dbReference type="HOGENOM" id="CLU_2022071_0_0_10"/>
<evidence type="ECO:0000313" key="1">
    <source>
        <dbReference type="EMBL" id="EIY90895.1"/>
    </source>
</evidence>
<accession>A0A0E2AJY0</accession>
<gene>
    <name evidence="1" type="ORF">HMPREF1056_03678</name>
</gene>
<protein>
    <submittedName>
        <fullName evidence="1">Uncharacterized protein</fullName>
    </submittedName>
</protein>
<sequence length="122" mass="13721">MELLSKRIFLFDGFNRFQSRPCLSQQMLDCLPRSVNQHPGTGKAHHPSHLFPHGGFVAVYAALLACFLFLPEGTVVQAGVCIVQQLFAPGAKRDILFFFTAVKADHQLYYSLFLINTVFAQF</sequence>
<dbReference type="EMBL" id="AGXN01000022">
    <property type="protein sequence ID" value="EIY90895.1"/>
    <property type="molecule type" value="Genomic_DNA"/>
</dbReference>
<organism evidence="1 2">
    <name type="scientific">Bacteroides fragilis CL07T12C05</name>
    <dbReference type="NCBI Taxonomy" id="997883"/>
    <lineage>
        <taxon>Bacteria</taxon>
        <taxon>Pseudomonadati</taxon>
        <taxon>Bacteroidota</taxon>
        <taxon>Bacteroidia</taxon>
        <taxon>Bacteroidales</taxon>
        <taxon>Bacteroidaceae</taxon>
        <taxon>Bacteroides</taxon>
    </lineage>
</organism>
<dbReference type="Proteomes" id="UP000003879">
    <property type="component" value="Unassembled WGS sequence"/>
</dbReference>
<evidence type="ECO:0000313" key="2">
    <source>
        <dbReference type="Proteomes" id="UP000003879"/>
    </source>
</evidence>